<dbReference type="SUPFAM" id="SSF51569">
    <property type="entry name" value="Aldolase"/>
    <property type="match status" value="1"/>
</dbReference>
<evidence type="ECO:0000256" key="5">
    <source>
        <dbReference type="ARBA" id="ARBA00023133"/>
    </source>
</evidence>
<dbReference type="GO" id="GO:0006782">
    <property type="term" value="P:protoporphyrinogen IX biosynthetic process"/>
    <property type="evidence" value="ECO:0007669"/>
    <property type="project" value="UniProtKB-UniPathway"/>
</dbReference>
<evidence type="ECO:0000256" key="1">
    <source>
        <dbReference type="ARBA" id="ARBA00004694"/>
    </source>
</evidence>
<protein>
    <recommendedName>
        <fullName evidence="4 11">Delta-aminolevulinic acid dehydratase</fullName>
        <ecNumber evidence="3 11">4.2.1.24</ecNumber>
    </recommendedName>
</protein>
<gene>
    <name evidence="13" type="primary">hemB</name>
    <name evidence="13" type="ORF">ANPL_03060</name>
</gene>
<reference evidence="13 14" key="1">
    <citation type="journal article" date="2020" name="Pathogens">
        <title>First Whole Genome Sequence of Anaplasma platys, an Obligate Intracellular Rickettsial Pathogen of Dogs.</title>
        <authorList>
            <person name="Llanes A."/>
            <person name="Rajeev S."/>
        </authorList>
    </citation>
    <scope>NUCLEOTIDE SEQUENCE [LARGE SCALE GENOMIC DNA]</scope>
    <source>
        <strain evidence="13 14">S3</strain>
    </source>
</reference>
<proteinExistence type="inferred from homology"/>
<evidence type="ECO:0000256" key="8">
    <source>
        <dbReference type="ARBA" id="ARBA00047651"/>
    </source>
</evidence>
<dbReference type="AlphaFoldDB" id="A0A858PYN5"/>
<evidence type="ECO:0000256" key="4">
    <source>
        <dbReference type="ARBA" id="ARBA00020771"/>
    </source>
</evidence>
<keyword evidence="14" id="KW-1185">Reference proteome</keyword>
<evidence type="ECO:0000313" key="14">
    <source>
        <dbReference type="Proteomes" id="UP000500930"/>
    </source>
</evidence>
<dbReference type="InterPro" id="IPR030656">
    <property type="entry name" value="ALAD_AS"/>
</dbReference>
<dbReference type="PRINTS" id="PR00144">
    <property type="entry name" value="DALDHYDRTASE"/>
</dbReference>
<dbReference type="PROSITE" id="PS00169">
    <property type="entry name" value="D_ALA_DEHYDRATASE"/>
    <property type="match status" value="1"/>
</dbReference>
<keyword evidence="10" id="KW-0460">Magnesium</keyword>
<evidence type="ECO:0000256" key="11">
    <source>
        <dbReference type="RuleBase" id="RU000515"/>
    </source>
</evidence>
<feature type="active site" description="Schiff-base intermediate with substrate" evidence="9">
    <location>
        <position position="246"/>
    </location>
</feature>
<dbReference type="SMART" id="SM01004">
    <property type="entry name" value="ALAD"/>
    <property type="match status" value="1"/>
</dbReference>
<dbReference type="PIRSF" id="PIRSF001415">
    <property type="entry name" value="Porphbilin_synth"/>
    <property type="match status" value="1"/>
</dbReference>
<evidence type="ECO:0000256" key="9">
    <source>
        <dbReference type="PIRSR" id="PIRSR001415-1"/>
    </source>
</evidence>
<accession>A0A858PYN5</accession>
<dbReference type="Proteomes" id="UP000500930">
    <property type="component" value="Chromosome"/>
</dbReference>
<feature type="active site" description="Schiff-base intermediate with substrate" evidence="9">
    <location>
        <position position="301"/>
    </location>
</feature>
<sequence>MLPITCCASIAMKPVNITTRHLLFVQMSLINGLINLCKKNILGSSAFSILAMQFPRTRLRRTRAHGWLRSMVRETELSPNDLILPIFVHEDSEDSMVLDGLECMKRLSPESAVNAARHAYSAGVSAVILFPVNCIKSDDAEEAYNPENLVCKTIRLIKDAVPEIGVMADVALDPYTVSGHDGITVGKVVDNDATIDVLCKQAAVLAAAGCDVVAPSDMMDGRVGAIREFLDNCSFSQVSILSYAAKYSSCLYKPFRGVVGSRTMTQSVDKRTYQMDPANAREALFESRLDVDEGADMLLIKPGIFYLDVLNEVSKAVEIPVLTYQVSGEYAMIKSAAMNGWVDYDQCMYESLLSLKRAGARCIITYAALEVAEQLHSRDIKR</sequence>
<evidence type="ECO:0000256" key="3">
    <source>
        <dbReference type="ARBA" id="ARBA00012053"/>
    </source>
</evidence>
<dbReference type="PANTHER" id="PTHR11458:SF0">
    <property type="entry name" value="DELTA-AMINOLEVULINIC ACID DEHYDRATASE"/>
    <property type="match status" value="1"/>
</dbReference>
<comment type="catalytic activity">
    <reaction evidence="8 11">
        <text>2 5-aminolevulinate = porphobilinogen + 2 H2O + H(+)</text>
        <dbReference type="Rhea" id="RHEA:24064"/>
        <dbReference type="ChEBI" id="CHEBI:15377"/>
        <dbReference type="ChEBI" id="CHEBI:15378"/>
        <dbReference type="ChEBI" id="CHEBI:58126"/>
        <dbReference type="ChEBI" id="CHEBI:356416"/>
        <dbReference type="EC" id="4.2.1.24"/>
    </reaction>
</comment>
<dbReference type="GO" id="GO:0004655">
    <property type="term" value="F:porphobilinogen synthase activity"/>
    <property type="evidence" value="ECO:0007669"/>
    <property type="project" value="UniProtKB-EC"/>
</dbReference>
<name>A0A858PYN5_9RICK</name>
<evidence type="ECO:0000256" key="6">
    <source>
        <dbReference type="ARBA" id="ARBA00023239"/>
    </source>
</evidence>
<keyword evidence="5" id="KW-0350">Heme biosynthesis</keyword>
<dbReference type="Gene3D" id="3.20.20.70">
    <property type="entry name" value="Aldolase class I"/>
    <property type="match status" value="1"/>
</dbReference>
<dbReference type="UniPathway" id="UPA00251">
    <property type="reaction ID" value="UER00318"/>
</dbReference>
<dbReference type="NCBIfam" id="NF006762">
    <property type="entry name" value="PRK09283.1"/>
    <property type="match status" value="1"/>
</dbReference>
<dbReference type="InterPro" id="IPR001731">
    <property type="entry name" value="ALAD"/>
</dbReference>
<dbReference type="EC" id="4.2.1.24" evidence="3 11"/>
<dbReference type="EMBL" id="CP046391">
    <property type="protein sequence ID" value="QJC27682.1"/>
    <property type="molecule type" value="Genomic_DNA"/>
</dbReference>
<dbReference type="GO" id="GO:0008270">
    <property type="term" value="F:zinc ion binding"/>
    <property type="evidence" value="ECO:0007669"/>
    <property type="project" value="TreeGrafter"/>
</dbReference>
<comment type="subunit">
    <text evidence="11">Homooctamer.</text>
</comment>
<evidence type="ECO:0000256" key="2">
    <source>
        <dbReference type="ARBA" id="ARBA00008055"/>
    </source>
</evidence>
<organism evidence="13 14">
    <name type="scientific">Anaplasma platys</name>
    <dbReference type="NCBI Taxonomy" id="949"/>
    <lineage>
        <taxon>Bacteria</taxon>
        <taxon>Pseudomonadati</taxon>
        <taxon>Pseudomonadota</taxon>
        <taxon>Alphaproteobacteria</taxon>
        <taxon>Rickettsiales</taxon>
        <taxon>Anaplasmataceae</taxon>
        <taxon>Anaplasma</taxon>
    </lineage>
</organism>
<keyword evidence="10" id="KW-0479">Metal-binding</keyword>
<evidence type="ECO:0000313" key="13">
    <source>
        <dbReference type="EMBL" id="QJC27682.1"/>
    </source>
</evidence>
<dbReference type="FunFam" id="3.20.20.70:FF:000019">
    <property type="entry name" value="Delta-aminolevulinic acid dehydratase"/>
    <property type="match status" value="1"/>
</dbReference>
<dbReference type="Pfam" id="PF00490">
    <property type="entry name" value="ALAD"/>
    <property type="match status" value="1"/>
</dbReference>
<dbReference type="KEGG" id="aplt:ANPL_03060"/>
<comment type="similarity">
    <text evidence="2 12">Belongs to the ALAD family.</text>
</comment>
<comment type="pathway">
    <text evidence="1">Porphyrin-containing compound metabolism; protoporphyrin-IX biosynthesis; coproporphyrinogen-III from 5-aminolevulinate: step 1/4.</text>
</comment>
<dbReference type="InterPro" id="IPR013785">
    <property type="entry name" value="Aldolase_TIM"/>
</dbReference>
<keyword evidence="6 11" id="KW-0456">Lyase</keyword>
<evidence type="ECO:0000256" key="12">
    <source>
        <dbReference type="RuleBase" id="RU004161"/>
    </source>
</evidence>
<evidence type="ECO:0000256" key="7">
    <source>
        <dbReference type="ARBA" id="ARBA00023244"/>
    </source>
</evidence>
<feature type="binding site" evidence="10">
    <location>
        <position position="286"/>
    </location>
    <ligand>
        <name>Mg(2+)</name>
        <dbReference type="ChEBI" id="CHEBI:18420"/>
    </ligand>
</feature>
<evidence type="ECO:0000256" key="10">
    <source>
        <dbReference type="PIRSR" id="PIRSR001415-5"/>
    </source>
</evidence>
<dbReference type="PANTHER" id="PTHR11458">
    <property type="entry name" value="DELTA-AMINOLEVULINIC ACID DEHYDRATASE"/>
    <property type="match status" value="1"/>
</dbReference>
<keyword evidence="7 11" id="KW-0627">Porphyrin biosynthesis</keyword>
<dbReference type="GO" id="GO:0005829">
    <property type="term" value="C:cytosol"/>
    <property type="evidence" value="ECO:0007669"/>
    <property type="project" value="TreeGrafter"/>
</dbReference>